<evidence type="ECO:0000313" key="4">
    <source>
        <dbReference type="Proteomes" id="UP000481153"/>
    </source>
</evidence>
<keyword evidence="2" id="KW-0732">Signal</keyword>
<accession>A0A6G0WGD5</accession>
<feature type="compositionally biased region" description="Basic and acidic residues" evidence="1">
    <location>
        <begin position="86"/>
        <end position="132"/>
    </location>
</feature>
<sequence length="132" mass="14485">MKSIAFALICATLVVSSAEVDEETHLRQVDADMASAWPFGIPMGDWLAFGHGPRGGQVVATGHRGRWVAGGVGPKKAHWLAAGSRRRSDVDKDDHDDYSHRTMKDDTTMKQELHEKPSNPRPPTKEDEPTAV</sequence>
<proteinExistence type="predicted"/>
<feature type="chain" id="PRO_5026121397" description="RxLR effector protein" evidence="2">
    <location>
        <begin position="19"/>
        <end position="132"/>
    </location>
</feature>
<dbReference type="AlphaFoldDB" id="A0A6G0WGD5"/>
<gene>
    <name evidence="3" type="ORF">Ae201684_015654</name>
</gene>
<evidence type="ECO:0000313" key="3">
    <source>
        <dbReference type="EMBL" id="KAF0725989.1"/>
    </source>
</evidence>
<evidence type="ECO:0008006" key="5">
    <source>
        <dbReference type="Google" id="ProtNLM"/>
    </source>
</evidence>
<dbReference type="Proteomes" id="UP000481153">
    <property type="component" value="Unassembled WGS sequence"/>
</dbReference>
<name>A0A6G0WGD5_9STRA</name>
<organism evidence="3 4">
    <name type="scientific">Aphanomyces euteiches</name>
    <dbReference type="NCBI Taxonomy" id="100861"/>
    <lineage>
        <taxon>Eukaryota</taxon>
        <taxon>Sar</taxon>
        <taxon>Stramenopiles</taxon>
        <taxon>Oomycota</taxon>
        <taxon>Saprolegniomycetes</taxon>
        <taxon>Saprolegniales</taxon>
        <taxon>Verrucalvaceae</taxon>
        <taxon>Aphanomyces</taxon>
    </lineage>
</organism>
<evidence type="ECO:0000256" key="1">
    <source>
        <dbReference type="SAM" id="MobiDB-lite"/>
    </source>
</evidence>
<reference evidence="3 4" key="1">
    <citation type="submission" date="2019-07" db="EMBL/GenBank/DDBJ databases">
        <title>Genomics analysis of Aphanomyces spp. identifies a new class of oomycete effector associated with host adaptation.</title>
        <authorList>
            <person name="Gaulin E."/>
        </authorList>
    </citation>
    <scope>NUCLEOTIDE SEQUENCE [LARGE SCALE GENOMIC DNA]</scope>
    <source>
        <strain evidence="3 4">ATCC 201684</strain>
    </source>
</reference>
<feature type="signal peptide" evidence="2">
    <location>
        <begin position="1"/>
        <end position="18"/>
    </location>
</feature>
<evidence type="ECO:0000256" key="2">
    <source>
        <dbReference type="SAM" id="SignalP"/>
    </source>
</evidence>
<comment type="caution">
    <text evidence="3">The sequence shown here is derived from an EMBL/GenBank/DDBJ whole genome shotgun (WGS) entry which is preliminary data.</text>
</comment>
<dbReference type="VEuPathDB" id="FungiDB:AeMF1_013881"/>
<dbReference type="EMBL" id="VJMJ01000229">
    <property type="protein sequence ID" value="KAF0725989.1"/>
    <property type="molecule type" value="Genomic_DNA"/>
</dbReference>
<feature type="region of interest" description="Disordered" evidence="1">
    <location>
        <begin position="78"/>
        <end position="132"/>
    </location>
</feature>
<protein>
    <recommendedName>
        <fullName evidence="5">RxLR effector protein</fullName>
    </recommendedName>
</protein>
<keyword evidence="4" id="KW-1185">Reference proteome</keyword>